<evidence type="ECO:0000256" key="6">
    <source>
        <dbReference type="SAM" id="MobiDB-lite"/>
    </source>
</evidence>
<protein>
    <submittedName>
        <fullName evidence="9">DNA repair protein RAD50</fullName>
    </submittedName>
</protein>
<accession>A0A6A5YIU5</accession>
<feature type="transmembrane region" description="Helical" evidence="7">
    <location>
        <begin position="358"/>
        <end position="381"/>
    </location>
</feature>
<evidence type="ECO:0000256" key="2">
    <source>
        <dbReference type="ARBA" id="ARBA00007520"/>
    </source>
</evidence>
<feature type="transmembrane region" description="Helical" evidence="7">
    <location>
        <begin position="226"/>
        <end position="247"/>
    </location>
</feature>
<keyword evidence="10" id="KW-1185">Reference proteome</keyword>
<dbReference type="Pfam" id="PF07690">
    <property type="entry name" value="MFS_1"/>
    <property type="match status" value="1"/>
</dbReference>
<evidence type="ECO:0000313" key="10">
    <source>
        <dbReference type="Proteomes" id="UP000799770"/>
    </source>
</evidence>
<feature type="transmembrane region" description="Helical" evidence="7">
    <location>
        <begin position="496"/>
        <end position="516"/>
    </location>
</feature>
<dbReference type="PANTHER" id="PTHR23501">
    <property type="entry name" value="MAJOR FACILITATOR SUPERFAMILY"/>
    <property type="match status" value="1"/>
</dbReference>
<dbReference type="PRINTS" id="PR01036">
    <property type="entry name" value="TCRTETB"/>
</dbReference>
<gene>
    <name evidence="9" type="ORF">BDV96DRAFT_617139</name>
</gene>
<dbReference type="InterPro" id="IPR011701">
    <property type="entry name" value="MFS"/>
</dbReference>
<evidence type="ECO:0000256" key="3">
    <source>
        <dbReference type="ARBA" id="ARBA00022692"/>
    </source>
</evidence>
<evidence type="ECO:0000256" key="7">
    <source>
        <dbReference type="SAM" id="Phobius"/>
    </source>
</evidence>
<dbReference type="OrthoDB" id="10021397at2759"/>
<dbReference type="Gene3D" id="1.20.1720.10">
    <property type="entry name" value="Multidrug resistance protein D"/>
    <property type="match status" value="1"/>
</dbReference>
<feature type="transmembrane region" description="Helical" evidence="7">
    <location>
        <begin position="387"/>
        <end position="409"/>
    </location>
</feature>
<comment type="similarity">
    <text evidence="2">Belongs to the major facilitator superfamily. TCR/Tet family.</text>
</comment>
<feature type="transmembrane region" description="Helical" evidence="7">
    <location>
        <begin position="421"/>
        <end position="444"/>
    </location>
</feature>
<organism evidence="9 10">
    <name type="scientific">Lophiotrema nucula</name>
    <dbReference type="NCBI Taxonomy" id="690887"/>
    <lineage>
        <taxon>Eukaryota</taxon>
        <taxon>Fungi</taxon>
        <taxon>Dikarya</taxon>
        <taxon>Ascomycota</taxon>
        <taxon>Pezizomycotina</taxon>
        <taxon>Dothideomycetes</taxon>
        <taxon>Pleosporomycetidae</taxon>
        <taxon>Pleosporales</taxon>
        <taxon>Lophiotremataceae</taxon>
        <taxon>Lophiotrema</taxon>
    </lineage>
</organism>
<dbReference type="Proteomes" id="UP000799770">
    <property type="component" value="Unassembled WGS sequence"/>
</dbReference>
<keyword evidence="4 7" id="KW-1133">Transmembrane helix</keyword>
<feature type="transmembrane region" description="Helical" evidence="7">
    <location>
        <begin position="333"/>
        <end position="351"/>
    </location>
</feature>
<dbReference type="InterPro" id="IPR036259">
    <property type="entry name" value="MFS_trans_sf"/>
</dbReference>
<feature type="region of interest" description="Disordered" evidence="6">
    <location>
        <begin position="523"/>
        <end position="545"/>
    </location>
</feature>
<sequence length="545" mass="58463">MLSRKRSVSPQAEKAKPEHDAIYLHGLPLWLLFTALCLVSILVALYMTVISTATPLITTHFGTIEDVDWYSTAYLLTICSLQPLTGHIFNLFRAKATFISFLFIFAIGNLIGALAKSSHMFIVGRAIAGIGAAGMFNGSMVIFTAAASPSRRPQLFSVSFAMVGIGSVIGPVIGGAVTEHLGWRWCLWIFLPPIGAVIFIFLLLPIPEHTPKAPALATVRQLHHKLDGAGFALFSGACIMLLFAFSWGGSRFAWESATIIGLLVGAPLTIALLGAWLYYRKDRGLIPLTLLAKPIMYYGCILSFLQGASFLQVAYYLPLWFQSVKGASPQKGGIMLLPTCVAQIVASVSLVKKIPYAPVWAMLGNISTAVGSGLLTTLSASSSSGHWIGYQILGGAGRGISLQMPIIAIQGTLSPKEIPIATANLFFFQYFAGAVVNCIAKTIFVNALGPALQEYAPNVDAQAVIHSGATEILRIADAADRAGVIEAYNKALTLTFWLPCAAAIMGTFFCLGLGWHKVSATKDAKKDEAVENRSLDGETEGDRER</sequence>
<reference evidence="9" key="1">
    <citation type="journal article" date="2020" name="Stud. Mycol.">
        <title>101 Dothideomycetes genomes: a test case for predicting lifestyles and emergence of pathogens.</title>
        <authorList>
            <person name="Haridas S."/>
            <person name="Albert R."/>
            <person name="Binder M."/>
            <person name="Bloem J."/>
            <person name="Labutti K."/>
            <person name="Salamov A."/>
            <person name="Andreopoulos B."/>
            <person name="Baker S."/>
            <person name="Barry K."/>
            <person name="Bills G."/>
            <person name="Bluhm B."/>
            <person name="Cannon C."/>
            <person name="Castanera R."/>
            <person name="Culley D."/>
            <person name="Daum C."/>
            <person name="Ezra D."/>
            <person name="Gonzalez J."/>
            <person name="Henrissat B."/>
            <person name="Kuo A."/>
            <person name="Liang C."/>
            <person name="Lipzen A."/>
            <person name="Lutzoni F."/>
            <person name="Magnuson J."/>
            <person name="Mondo S."/>
            <person name="Nolan M."/>
            <person name="Ohm R."/>
            <person name="Pangilinan J."/>
            <person name="Park H.-J."/>
            <person name="Ramirez L."/>
            <person name="Alfaro M."/>
            <person name="Sun H."/>
            <person name="Tritt A."/>
            <person name="Yoshinaga Y."/>
            <person name="Zwiers L.-H."/>
            <person name="Turgeon B."/>
            <person name="Goodwin S."/>
            <person name="Spatafora J."/>
            <person name="Crous P."/>
            <person name="Grigoriev I."/>
        </authorList>
    </citation>
    <scope>NUCLEOTIDE SEQUENCE</scope>
    <source>
        <strain evidence="9">CBS 627.86</strain>
    </source>
</reference>
<feature type="transmembrane region" description="Helical" evidence="7">
    <location>
        <begin position="21"/>
        <end position="49"/>
    </location>
</feature>
<dbReference type="PANTHER" id="PTHR23501:SF193">
    <property type="entry name" value="MULTIDRUG TRANSPORTER, PUTATIVE (AFU_ORTHOLOGUE AFUA_8G00940)-RELATED"/>
    <property type="match status" value="1"/>
</dbReference>
<evidence type="ECO:0000256" key="1">
    <source>
        <dbReference type="ARBA" id="ARBA00004141"/>
    </source>
</evidence>
<dbReference type="AlphaFoldDB" id="A0A6A5YIU5"/>
<dbReference type="SUPFAM" id="SSF103473">
    <property type="entry name" value="MFS general substrate transporter"/>
    <property type="match status" value="1"/>
</dbReference>
<name>A0A6A5YIU5_9PLEO</name>
<feature type="transmembrane region" description="Helical" evidence="7">
    <location>
        <begin position="300"/>
        <end position="321"/>
    </location>
</feature>
<dbReference type="GO" id="GO:0022857">
    <property type="term" value="F:transmembrane transporter activity"/>
    <property type="evidence" value="ECO:0007669"/>
    <property type="project" value="InterPro"/>
</dbReference>
<dbReference type="EMBL" id="ML977358">
    <property type="protein sequence ID" value="KAF2106965.1"/>
    <property type="molecule type" value="Genomic_DNA"/>
</dbReference>
<evidence type="ECO:0000256" key="5">
    <source>
        <dbReference type="ARBA" id="ARBA00023136"/>
    </source>
</evidence>
<proteinExistence type="inferred from homology"/>
<feature type="transmembrane region" description="Helical" evidence="7">
    <location>
        <begin position="259"/>
        <end position="279"/>
    </location>
</feature>
<evidence type="ECO:0000256" key="4">
    <source>
        <dbReference type="ARBA" id="ARBA00022989"/>
    </source>
</evidence>
<feature type="transmembrane region" description="Helical" evidence="7">
    <location>
        <begin position="155"/>
        <end position="176"/>
    </location>
</feature>
<dbReference type="PROSITE" id="PS50850">
    <property type="entry name" value="MFS"/>
    <property type="match status" value="1"/>
</dbReference>
<dbReference type="InterPro" id="IPR020846">
    <property type="entry name" value="MFS_dom"/>
</dbReference>
<feature type="transmembrane region" description="Helical" evidence="7">
    <location>
        <begin position="121"/>
        <end position="143"/>
    </location>
</feature>
<keyword evidence="3 7" id="KW-0812">Transmembrane</keyword>
<comment type="subcellular location">
    <subcellularLocation>
        <location evidence="1">Membrane</location>
        <topology evidence="1">Multi-pass membrane protein</topology>
    </subcellularLocation>
</comment>
<evidence type="ECO:0000259" key="8">
    <source>
        <dbReference type="PROSITE" id="PS50850"/>
    </source>
</evidence>
<feature type="transmembrane region" description="Helical" evidence="7">
    <location>
        <begin position="69"/>
        <end position="89"/>
    </location>
</feature>
<dbReference type="GO" id="GO:0005886">
    <property type="term" value="C:plasma membrane"/>
    <property type="evidence" value="ECO:0007669"/>
    <property type="project" value="TreeGrafter"/>
</dbReference>
<feature type="domain" description="Major facilitator superfamily (MFS) profile" evidence="8">
    <location>
        <begin position="32"/>
        <end position="545"/>
    </location>
</feature>
<feature type="transmembrane region" description="Helical" evidence="7">
    <location>
        <begin position="96"/>
        <end position="115"/>
    </location>
</feature>
<evidence type="ECO:0000313" key="9">
    <source>
        <dbReference type="EMBL" id="KAF2106965.1"/>
    </source>
</evidence>
<keyword evidence="5 7" id="KW-0472">Membrane</keyword>
<feature type="transmembrane region" description="Helical" evidence="7">
    <location>
        <begin position="182"/>
        <end position="206"/>
    </location>
</feature>